<dbReference type="NCBIfam" id="TIGR03359">
    <property type="entry name" value="VI_chp_6"/>
    <property type="match status" value="1"/>
</dbReference>
<reference evidence="1 2" key="1">
    <citation type="submission" date="2019-06" db="EMBL/GenBank/DDBJ databases">
        <title>Genome sequence of Janthinobacterium lividum UCD_MED1.</title>
        <authorList>
            <person name="De Leon M.E."/>
            <person name="Jospin G."/>
        </authorList>
    </citation>
    <scope>NUCLEOTIDE SEQUENCE [LARGE SCALE GENOMIC DNA]</scope>
    <source>
        <strain evidence="1 2">UCD_MED1</strain>
    </source>
</reference>
<dbReference type="EMBL" id="VDGE01000002">
    <property type="protein sequence ID" value="TNC77383.1"/>
    <property type="molecule type" value="Genomic_DNA"/>
</dbReference>
<dbReference type="InterPro" id="IPR010272">
    <property type="entry name" value="T6SS_TssF"/>
</dbReference>
<dbReference type="RefSeq" id="WP_139090219.1">
    <property type="nucleotide sequence ID" value="NZ_VDGE01000002.1"/>
</dbReference>
<dbReference type="AlphaFoldDB" id="A0A5C4NSG8"/>
<sequence length="615" mass="67579">MEQLLPYYERELGLFRQYTREFSSRYPKAAGRLLIAGETCEDPHVERLIQSVALLTARVAKRLDDAYPQFTHSLLETLYPHYLRPFPSCSIMRIAADEAPAGNQLAQVAHIARGTVLRSQPVQGVACKFTSAYDVTLAPLAISRLHFSPIIDAPPGLRLPDGASALLSIQFTSSSDNYYLDQAGFSNLRLFADGEPSVRAALLDALFLHGAGAYVALDEHGPWQAIEGTPLAPAGYADDDALIPVSARSHPALRLLTEYFAFPEKFHFIDIAWSLLAPLLPKQCRQFTLHLPLKGVRSDSHEARLLSGVSRDNLLPGCTPVVNLFAKSGVPIRLTHTEPDYALVADATHAFAYDIHSIEAVTLVRKDETGERLSTFLPLYASLPGPQAEHGQYWLARRDEAVAAISPGHETRLSLIDPQFSQSSAACATVSTQLLCSNRDLPTQLHYGLPGGDLLAEDVPDGIPARFLRKPTSSVRFLADNGAHWRLIAHLSLNYSSLTQAGLGEFQKMLGLYDLPRSPTTQRLIQGIVTLEHGSTRAWMPTVPFPTLMPGIAIRLGIDEQAFVGNSIYIFAQVLQRYFALNSQLNCFSQLTLLSHRSGEELIRCPERSADATPA</sequence>
<organism evidence="1 2">
    <name type="scientific">Janthinobacterium lividum</name>
    <dbReference type="NCBI Taxonomy" id="29581"/>
    <lineage>
        <taxon>Bacteria</taxon>
        <taxon>Pseudomonadati</taxon>
        <taxon>Pseudomonadota</taxon>
        <taxon>Betaproteobacteria</taxon>
        <taxon>Burkholderiales</taxon>
        <taxon>Oxalobacteraceae</taxon>
        <taxon>Janthinobacterium</taxon>
    </lineage>
</organism>
<dbReference type="PANTHER" id="PTHR35370:SF1">
    <property type="entry name" value="TYPE VI SECRETION SYSTEM COMPONENT TSSF1"/>
    <property type="match status" value="1"/>
</dbReference>
<dbReference type="Pfam" id="PF05947">
    <property type="entry name" value="T6SS_TssF"/>
    <property type="match status" value="1"/>
</dbReference>
<evidence type="ECO:0000313" key="2">
    <source>
        <dbReference type="Proteomes" id="UP000305681"/>
    </source>
</evidence>
<comment type="caution">
    <text evidence="1">The sequence shown here is derived from an EMBL/GenBank/DDBJ whole genome shotgun (WGS) entry which is preliminary data.</text>
</comment>
<dbReference type="PIRSF" id="PIRSF028304">
    <property type="entry name" value="UCP028304"/>
    <property type="match status" value="1"/>
</dbReference>
<gene>
    <name evidence="1" type="primary">tssF</name>
    <name evidence="1" type="ORF">FHI69_08535</name>
</gene>
<protein>
    <submittedName>
        <fullName evidence="1">Type VI secretion system baseplate subunit TssF</fullName>
    </submittedName>
</protein>
<proteinExistence type="predicted"/>
<dbReference type="PANTHER" id="PTHR35370">
    <property type="entry name" value="CYTOPLASMIC PROTEIN-RELATED-RELATED"/>
    <property type="match status" value="1"/>
</dbReference>
<name>A0A5C4NSG8_9BURK</name>
<dbReference type="Proteomes" id="UP000305681">
    <property type="component" value="Unassembled WGS sequence"/>
</dbReference>
<accession>A0A5C4NSG8</accession>
<evidence type="ECO:0000313" key="1">
    <source>
        <dbReference type="EMBL" id="TNC77383.1"/>
    </source>
</evidence>